<protein>
    <submittedName>
        <fullName evidence="1">Uncharacterized protein</fullName>
    </submittedName>
</protein>
<reference evidence="2" key="1">
    <citation type="journal article" date="2019" name="Int. J. Syst. Evol. Microbiol.">
        <title>The Global Catalogue of Microorganisms (GCM) 10K type strain sequencing project: providing services to taxonomists for standard genome sequencing and annotation.</title>
        <authorList>
            <consortium name="The Broad Institute Genomics Platform"/>
            <consortium name="The Broad Institute Genome Sequencing Center for Infectious Disease"/>
            <person name="Wu L."/>
            <person name="Ma J."/>
        </authorList>
    </citation>
    <scope>NUCLEOTIDE SEQUENCE [LARGE SCALE GENOMIC DNA]</scope>
    <source>
        <strain evidence="2">JCM 14560</strain>
    </source>
</reference>
<organism evidence="1 2">
    <name type="scientific">Kitasatospora kazusensis</name>
    <dbReference type="NCBI Taxonomy" id="407974"/>
    <lineage>
        <taxon>Bacteria</taxon>
        <taxon>Bacillati</taxon>
        <taxon>Actinomycetota</taxon>
        <taxon>Actinomycetes</taxon>
        <taxon>Kitasatosporales</taxon>
        <taxon>Streptomycetaceae</taxon>
        <taxon>Kitasatospora</taxon>
    </lineage>
</organism>
<gene>
    <name evidence="1" type="ORF">GCM10009760_43930</name>
</gene>
<dbReference type="EMBL" id="BAAANT010000028">
    <property type="protein sequence ID" value="GAA2150051.1"/>
    <property type="molecule type" value="Genomic_DNA"/>
</dbReference>
<proteinExistence type="predicted"/>
<name>A0ABP5LSW7_9ACTN</name>
<evidence type="ECO:0000313" key="2">
    <source>
        <dbReference type="Proteomes" id="UP001422759"/>
    </source>
</evidence>
<accession>A0ABP5LSW7</accession>
<keyword evidence="2" id="KW-1185">Reference proteome</keyword>
<sequence>MHDAGDIVNSYESEWRNFTARLWVNEMAGTAPAWASAPPIRPWGAPVRACRAPPAGAPEGPVGVGVGRAAAGGGLGQEGERGLSDCRHTLRIFWRGIDGR</sequence>
<comment type="caution">
    <text evidence="1">The sequence shown here is derived from an EMBL/GenBank/DDBJ whole genome shotgun (WGS) entry which is preliminary data.</text>
</comment>
<evidence type="ECO:0000313" key="1">
    <source>
        <dbReference type="EMBL" id="GAA2150051.1"/>
    </source>
</evidence>
<dbReference type="Proteomes" id="UP001422759">
    <property type="component" value="Unassembled WGS sequence"/>
</dbReference>